<proteinExistence type="predicted"/>
<protein>
    <submittedName>
        <fullName evidence="2">Uncharacterized protein</fullName>
    </submittedName>
</protein>
<evidence type="ECO:0000313" key="3">
    <source>
        <dbReference type="Proteomes" id="UP000250235"/>
    </source>
</evidence>
<feature type="region of interest" description="Disordered" evidence="1">
    <location>
        <begin position="1"/>
        <end position="21"/>
    </location>
</feature>
<sequence>MSSGRDSIVGAVVDPDPAPGAQQKFKILSPVPGSDQFHEGIGTSTVEQLRSLNSVQDRNLKSFDGGRRWQRRDDGEGKGGGEEICN</sequence>
<gene>
    <name evidence="2" type="ORF">F511_22055</name>
</gene>
<dbReference type="AlphaFoldDB" id="A0A2Z7CBB2"/>
<dbReference type="Proteomes" id="UP000250235">
    <property type="component" value="Unassembled WGS sequence"/>
</dbReference>
<keyword evidence="3" id="KW-1185">Reference proteome</keyword>
<organism evidence="2 3">
    <name type="scientific">Dorcoceras hygrometricum</name>
    <dbReference type="NCBI Taxonomy" id="472368"/>
    <lineage>
        <taxon>Eukaryota</taxon>
        <taxon>Viridiplantae</taxon>
        <taxon>Streptophyta</taxon>
        <taxon>Embryophyta</taxon>
        <taxon>Tracheophyta</taxon>
        <taxon>Spermatophyta</taxon>
        <taxon>Magnoliopsida</taxon>
        <taxon>eudicotyledons</taxon>
        <taxon>Gunneridae</taxon>
        <taxon>Pentapetalae</taxon>
        <taxon>asterids</taxon>
        <taxon>lamiids</taxon>
        <taxon>Lamiales</taxon>
        <taxon>Gesneriaceae</taxon>
        <taxon>Didymocarpoideae</taxon>
        <taxon>Trichosporeae</taxon>
        <taxon>Loxocarpinae</taxon>
        <taxon>Dorcoceras</taxon>
    </lineage>
</organism>
<feature type="region of interest" description="Disordered" evidence="1">
    <location>
        <begin position="65"/>
        <end position="86"/>
    </location>
</feature>
<dbReference type="EMBL" id="KQ999325">
    <property type="protein sequence ID" value="KZV41940.1"/>
    <property type="molecule type" value="Genomic_DNA"/>
</dbReference>
<reference evidence="2 3" key="1">
    <citation type="journal article" date="2015" name="Proc. Natl. Acad. Sci. U.S.A.">
        <title>The resurrection genome of Boea hygrometrica: A blueprint for survival of dehydration.</title>
        <authorList>
            <person name="Xiao L."/>
            <person name="Yang G."/>
            <person name="Zhang L."/>
            <person name="Yang X."/>
            <person name="Zhao S."/>
            <person name="Ji Z."/>
            <person name="Zhou Q."/>
            <person name="Hu M."/>
            <person name="Wang Y."/>
            <person name="Chen M."/>
            <person name="Xu Y."/>
            <person name="Jin H."/>
            <person name="Xiao X."/>
            <person name="Hu G."/>
            <person name="Bao F."/>
            <person name="Hu Y."/>
            <person name="Wan P."/>
            <person name="Li L."/>
            <person name="Deng X."/>
            <person name="Kuang T."/>
            <person name="Xiang C."/>
            <person name="Zhu J.K."/>
            <person name="Oliver M.J."/>
            <person name="He Y."/>
        </authorList>
    </citation>
    <scope>NUCLEOTIDE SEQUENCE [LARGE SCALE GENOMIC DNA]</scope>
    <source>
        <strain evidence="3">cv. XS01</strain>
    </source>
</reference>
<accession>A0A2Z7CBB2</accession>
<name>A0A2Z7CBB2_9LAMI</name>
<evidence type="ECO:0000256" key="1">
    <source>
        <dbReference type="SAM" id="MobiDB-lite"/>
    </source>
</evidence>
<evidence type="ECO:0000313" key="2">
    <source>
        <dbReference type="EMBL" id="KZV41940.1"/>
    </source>
</evidence>